<keyword evidence="1" id="KW-0472">Membrane</keyword>
<keyword evidence="1" id="KW-0812">Transmembrane</keyword>
<accession>A0A3A6Q0X4</accession>
<proteinExistence type="predicted"/>
<evidence type="ECO:0000256" key="1">
    <source>
        <dbReference type="SAM" id="Phobius"/>
    </source>
</evidence>
<organism evidence="2 3">
    <name type="scientific">Halonotius aquaticus</name>
    <dbReference type="NCBI Taxonomy" id="2216978"/>
    <lineage>
        <taxon>Archaea</taxon>
        <taxon>Methanobacteriati</taxon>
        <taxon>Methanobacteriota</taxon>
        <taxon>Stenosarchaea group</taxon>
        <taxon>Halobacteria</taxon>
        <taxon>Halobacteriales</taxon>
        <taxon>Haloferacaceae</taxon>
        <taxon>Halonotius</taxon>
    </lineage>
</organism>
<keyword evidence="1" id="KW-1133">Transmembrane helix</keyword>
<feature type="transmembrane region" description="Helical" evidence="1">
    <location>
        <begin position="147"/>
        <end position="169"/>
    </location>
</feature>
<reference evidence="2 3" key="1">
    <citation type="submission" date="2018-06" db="EMBL/GenBank/DDBJ databases">
        <title>Halonotius sp. F13-13 a new haloarchaeeon isolated from a solar saltern from Isla Cristina, Huelva, Spain.</title>
        <authorList>
            <person name="Duran-Viseras A."/>
            <person name="Sanchez-Porro C."/>
            <person name="Ventosa A."/>
        </authorList>
    </citation>
    <scope>NUCLEOTIDE SEQUENCE [LARGE SCALE GENOMIC DNA]</scope>
    <source>
        <strain evidence="2 3">F13-13</strain>
    </source>
</reference>
<dbReference type="OrthoDB" id="350029at2157"/>
<keyword evidence="3" id="KW-1185">Reference proteome</keyword>
<comment type="caution">
    <text evidence="2">The sequence shown here is derived from an EMBL/GenBank/DDBJ whole genome shotgun (WGS) entry which is preliminary data.</text>
</comment>
<dbReference type="Proteomes" id="UP000276588">
    <property type="component" value="Unassembled WGS sequence"/>
</dbReference>
<evidence type="ECO:0000313" key="2">
    <source>
        <dbReference type="EMBL" id="RJX45153.1"/>
    </source>
</evidence>
<dbReference type="RefSeq" id="WP_120099991.1">
    <property type="nucleotide sequence ID" value="NZ_QKNY01000001.1"/>
</dbReference>
<name>A0A3A6Q0X4_9EURY</name>
<sequence>MVQIPNSFEDEFDSKGETFFEIAELLYMNHGKQFTLDEIGDAVSVSKTRVSELIQEMEEGDETWINKTEAQMTVVWNTETHNPASTETKTAVGGFYRELWGLLKRHSRTAPGMYVIIGSLMFATALILIGTYIGFSLGGQSSGFPVRAYLVLGISSFAAGGVVTALGPFQAVVNRLLWPLLPTELFENED</sequence>
<dbReference type="EMBL" id="QKNY01000001">
    <property type="protein sequence ID" value="RJX45153.1"/>
    <property type="molecule type" value="Genomic_DNA"/>
</dbReference>
<protein>
    <submittedName>
        <fullName evidence="2">Uncharacterized protein</fullName>
    </submittedName>
</protein>
<gene>
    <name evidence="2" type="ORF">DM826_00175</name>
</gene>
<evidence type="ECO:0000313" key="3">
    <source>
        <dbReference type="Proteomes" id="UP000276588"/>
    </source>
</evidence>
<feature type="transmembrane region" description="Helical" evidence="1">
    <location>
        <begin position="113"/>
        <end position="135"/>
    </location>
</feature>
<dbReference type="AlphaFoldDB" id="A0A3A6Q0X4"/>